<keyword evidence="2" id="KW-0732">Signal</keyword>
<dbReference type="AlphaFoldDB" id="T1KTQ7"/>
<keyword evidence="1" id="KW-1133">Transmembrane helix</keyword>
<dbReference type="Proteomes" id="UP000015104">
    <property type="component" value="Unassembled WGS sequence"/>
</dbReference>
<reference evidence="4" key="1">
    <citation type="submission" date="2011-08" db="EMBL/GenBank/DDBJ databases">
        <authorList>
            <person name="Rombauts S."/>
        </authorList>
    </citation>
    <scope>NUCLEOTIDE SEQUENCE</scope>
    <source>
        <strain evidence="4">London</strain>
    </source>
</reference>
<evidence type="ECO:0000313" key="3">
    <source>
        <dbReference type="EnsemblMetazoa" id="tetur21g00620.1"/>
    </source>
</evidence>
<name>T1KTQ7_TETUR</name>
<keyword evidence="1" id="KW-0812">Transmembrane</keyword>
<evidence type="ECO:0000256" key="1">
    <source>
        <dbReference type="SAM" id="Phobius"/>
    </source>
</evidence>
<evidence type="ECO:0000256" key="2">
    <source>
        <dbReference type="SAM" id="SignalP"/>
    </source>
</evidence>
<dbReference type="EMBL" id="CAEY01000545">
    <property type="status" value="NOT_ANNOTATED_CDS"/>
    <property type="molecule type" value="Genomic_DNA"/>
</dbReference>
<keyword evidence="1" id="KW-0472">Membrane</keyword>
<organism evidence="3 4">
    <name type="scientific">Tetranychus urticae</name>
    <name type="common">Two-spotted spider mite</name>
    <dbReference type="NCBI Taxonomy" id="32264"/>
    <lineage>
        <taxon>Eukaryota</taxon>
        <taxon>Metazoa</taxon>
        <taxon>Ecdysozoa</taxon>
        <taxon>Arthropoda</taxon>
        <taxon>Chelicerata</taxon>
        <taxon>Arachnida</taxon>
        <taxon>Acari</taxon>
        <taxon>Acariformes</taxon>
        <taxon>Trombidiformes</taxon>
        <taxon>Prostigmata</taxon>
        <taxon>Eleutherengona</taxon>
        <taxon>Raphignathae</taxon>
        <taxon>Tetranychoidea</taxon>
        <taxon>Tetranychidae</taxon>
        <taxon>Tetranychus</taxon>
    </lineage>
</organism>
<feature type="chain" id="PRO_5004581793" evidence="2">
    <location>
        <begin position="24"/>
        <end position="169"/>
    </location>
</feature>
<protein>
    <submittedName>
        <fullName evidence="3">Uncharacterized protein</fullName>
    </submittedName>
</protein>
<proteinExistence type="predicted"/>
<feature type="signal peptide" evidence="2">
    <location>
        <begin position="1"/>
        <end position="23"/>
    </location>
</feature>
<feature type="transmembrane region" description="Helical" evidence="1">
    <location>
        <begin position="90"/>
        <end position="116"/>
    </location>
</feature>
<dbReference type="HOGENOM" id="CLU_110861_0_0_1"/>
<sequence length="169" mass="19140">MIPPMIRVLTIFLIFPAFHLVNGQSNISAVSPSSESYLQKLCLNVDEYKSMFASILDYNSAVNRNTIARMITWVDWYYKAYNRYKWVVDFAIGALTTFSVFLPGGPLIPIVTKVIISLAMNPNMRRSITESMYEVWAMIPPSGSDQYDVAMENSVVIVRQLAVPTARML</sequence>
<dbReference type="EnsemblMetazoa" id="tetur21g00620.1">
    <property type="protein sequence ID" value="tetur21g00620.1"/>
    <property type="gene ID" value="tetur21g00620"/>
</dbReference>
<evidence type="ECO:0000313" key="4">
    <source>
        <dbReference type="Proteomes" id="UP000015104"/>
    </source>
</evidence>
<keyword evidence="4" id="KW-1185">Reference proteome</keyword>
<accession>T1KTQ7</accession>
<reference evidence="3" key="2">
    <citation type="submission" date="2015-06" db="UniProtKB">
        <authorList>
            <consortium name="EnsemblMetazoa"/>
        </authorList>
    </citation>
    <scope>IDENTIFICATION</scope>
</reference>